<dbReference type="GO" id="GO:0016052">
    <property type="term" value="P:carbohydrate catabolic process"/>
    <property type="evidence" value="ECO:0007669"/>
    <property type="project" value="TreeGrafter"/>
</dbReference>
<keyword evidence="7" id="KW-1185">Reference proteome</keyword>
<keyword evidence="2" id="KW-0378">Hydrolase</keyword>
<dbReference type="SUPFAM" id="SSF51445">
    <property type="entry name" value="(Trans)glycosidases"/>
    <property type="match status" value="1"/>
</dbReference>
<dbReference type="PRINTS" id="PR00131">
    <property type="entry name" value="GLHYDRLASE1"/>
</dbReference>
<comment type="caution">
    <text evidence="6">The sequence shown here is derived from an EMBL/GenBank/DDBJ whole genome shotgun (WGS) entry which is preliminary data.</text>
</comment>
<evidence type="ECO:0000256" key="3">
    <source>
        <dbReference type="ARBA" id="ARBA00023295"/>
    </source>
</evidence>
<gene>
    <name evidence="6" type="ORF">DD559_05690</name>
</gene>
<dbReference type="AlphaFoldDB" id="A0A2U0SC85"/>
<dbReference type="RefSeq" id="WP_116468328.1">
    <property type="nucleotide sequence ID" value="NZ_QENQ01000001.1"/>
</dbReference>
<sequence length="443" mass="48682">MINRRSLITSALATGAAGALLPGHALADAVAEATGASFPDGFLWGAATAAHQVEGNNLNADLWVIENVPNTIFAERSGDATNSFDLWPVDLDLVKSMGLNTYRFSLEWARIEPDKGHFSRAMLDHYKAMIEGCRARGLKPVVTFNHFTTPRWFAAQGGWHNPESPLLFARFCDRAAKHLASGIALALTLNEPNLAGLIGEILPPQLLAGDRATQEAAAKQLGVPKYSPGVALYVPEAKTYRANMMEAHRRGVAAIKAVRSDLEVGVSLALLDDQAVGKNSIRDRMRERYYGEWLRLAAETCDFIGVQNYERKIWDDKGSLPPPAGARLNTAGAEVWAGSLAGAVRYAWEATKLPVYVTEHGVNSDDDALRQWLIPAALADLKRVMDEGVPVRGYIHWSLIDNFEWGFGYRYRFGLHSFDRETFKRTAKPSARVLGAIARRNAV</sequence>
<feature type="chain" id="PRO_5015719714" evidence="5">
    <location>
        <begin position="28"/>
        <end position="443"/>
    </location>
</feature>
<dbReference type="Proteomes" id="UP000245890">
    <property type="component" value="Unassembled WGS sequence"/>
</dbReference>
<evidence type="ECO:0000313" key="6">
    <source>
        <dbReference type="EMBL" id="PVX28885.1"/>
    </source>
</evidence>
<evidence type="ECO:0000256" key="4">
    <source>
        <dbReference type="RuleBase" id="RU003690"/>
    </source>
</evidence>
<dbReference type="GO" id="GO:0008422">
    <property type="term" value="F:beta-glucosidase activity"/>
    <property type="evidence" value="ECO:0007669"/>
    <property type="project" value="TreeGrafter"/>
</dbReference>
<keyword evidence="5" id="KW-0732">Signal</keyword>
<dbReference type="InterPro" id="IPR001360">
    <property type="entry name" value="Glyco_hydro_1"/>
</dbReference>
<dbReference type="GO" id="GO:0005829">
    <property type="term" value="C:cytosol"/>
    <property type="evidence" value="ECO:0007669"/>
    <property type="project" value="TreeGrafter"/>
</dbReference>
<dbReference type="PROSITE" id="PS51318">
    <property type="entry name" value="TAT"/>
    <property type="match status" value="1"/>
</dbReference>
<organism evidence="6 7">
    <name type="scientific">Sphingomonas pokkalii</name>
    <dbReference type="NCBI Taxonomy" id="2175090"/>
    <lineage>
        <taxon>Bacteria</taxon>
        <taxon>Pseudomonadati</taxon>
        <taxon>Pseudomonadota</taxon>
        <taxon>Alphaproteobacteria</taxon>
        <taxon>Sphingomonadales</taxon>
        <taxon>Sphingomonadaceae</taxon>
        <taxon>Sphingomonas</taxon>
    </lineage>
</organism>
<evidence type="ECO:0000256" key="2">
    <source>
        <dbReference type="ARBA" id="ARBA00022801"/>
    </source>
</evidence>
<evidence type="ECO:0000256" key="1">
    <source>
        <dbReference type="ARBA" id="ARBA00010838"/>
    </source>
</evidence>
<dbReference type="EMBL" id="QENQ01000001">
    <property type="protein sequence ID" value="PVX28885.1"/>
    <property type="molecule type" value="Genomic_DNA"/>
</dbReference>
<keyword evidence="3" id="KW-0326">Glycosidase</keyword>
<comment type="similarity">
    <text evidence="1 4">Belongs to the glycosyl hydrolase 1 family.</text>
</comment>
<dbReference type="PANTHER" id="PTHR10353:SF36">
    <property type="entry name" value="LP05116P"/>
    <property type="match status" value="1"/>
</dbReference>
<dbReference type="OrthoDB" id="9765195at2"/>
<evidence type="ECO:0000256" key="5">
    <source>
        <dbReference type="SAM" id="SignalP"/>
    </source>
</evidence>
<dbReference type="InterPro" id="IPR006311">
    <property type="entry name" value="TAT_signal"/>
</dbReference>
<dbReference type="PANTHER" id="PTHR10353">
    <property type="entry name" value="GLYCOSYL HYDROLASE"/>
    <property type="match status" value="1"/>
</dbReference>
<name>A0A2U0SC85_9SPHN</name>
<feature type="signal peptide" evidence="5">
    <location>
        <begin position="1"/>
        <end position="27"/>
    </location>
</feature>
<protein>
    <submittedName>
        <fullName evidence="6">Beta-glucosidase</fullName>
    </submittedName>
</protein>
<evidence type="ECO:0000313" key="7">
    <source>
        <dbReference type="Proteomes" id="UP000245890"/>
    </source>
</evidence>
<proteinExistence type="inferred from homology"/>
<accession>A0A2U0SC85</accession>
<reference evidence="6 7" key="1">
    <citation type="submission" date="2018-05" db="EMBL/GenBank/DDBJ databases">
        <title>Description of Sphingomonas pokkalii sp nov, isolated from the rhizosphere of saline tolerant pokkali rice and its draft genome analysis.</title>
        <authorList>
            <person name="Menon R."/>
            <person name="Kumari S."/>
            <person name="Rameshkumar N."/>
        </authorList>
    </citation>
    <scope>NUCLEOTIDE SEQUENCE [LARGE SCALE GENOMIC DNA]</scope>
    <source>
        <strain evidence="6 7">L3B27</strain>
    </source>
</reference>
<dbReference type="Pfam" id="PF00232">
    <property type="entry name" value="Glyco_hydro_1"/>
    <property type="match status" value="2"/>
</dbReference>
<dbReference type="InterPro" id="IPR017853">
    <property type="entry name" value="GH"/>
</dbReference>
<dbReference type="Gene3D" id="3.20.20.80">
    <property type="entry name" value="Glycosidases"/>
    <property type="match status" value="1"/>
</dbReference>